<keyword evidence="2" id="KW-1185">Reference proteome</keyword>
<organism evidence="1 2">
    <name type="scientific">Actinophytocola algeriensis</name>
    <dbReference type="NCBI Taxonomy" id="1768010"/>
    <lineage>
        <taxon>Bacteria</taxon>
        <taxon>Bacillati</taxon>
        <taxon>Actinomycetota</taxon>
        <taxon>Actinomycetes</taxon>
        <taxon>Pseudonocardiales</taxon>
        <taxon>Pseudonocardiaceae</taxon>
    </lineage>
</organism>
<evidence type="ECO:0000313" key="1">
    <source>
        <dbReference type="EMBL" id="MBB4904776.1"/>
    </source>
</evidence>
<dbReference type="Proteomes" id="UP000520767">
    <property type="component" value="Unassembled WGS sequence"/>
</dbReference>
<dbReference type="AlphaFoldDB" id="A0A7W7Q0L3"/>
<gene>
    <name evidence="1" type="ORF">FHR82_000986</name>
</gene>
<comment type="caution">
    <text evidence="1">The sequence shown here is derived from an EMBL/GenBank/DDBJ whole genome shotgun (WGS) entry which is preliminary data.</text>
</comment>
<protein>
    <submittedName>
        <fullName evidence="1">Uncharacterized protein</fullName>
    </submittedName>
</protein>
<dbReference type="RefSeq" id="WP_184808985.1">
    <property type="nucleotide sequence ID" value="NZ_JACHJQ010000001.1"/>
</dbReference>
<evidence type="ECO:0000313" key="2">
    <source>
        <dbReference type="Proteomes" id="UP000520767"/>
    </source>
</evidence>
<name>A0A7W7Q0L3_9PSEU</name>
<sequence>MTTPEAESFAELIADCADIPRALRDGGPALPGQREPAPWEVDETTFAQVNGLEEYV</sequence>
<dbReference type="EMBL" id="JACHJQ010000001">
    <property type="protein sequence ID" value="MBB4904776.1"/>
    <property type="molecule type" value="Genomic_DNA"/>
</dbReference>
<reference evidence="1 2" key="1">
    <citation type="submission" date="2020-08" db="EMBL/GenBank/DDBJ databases">
        <title>Genomic Encyclopedia of Type Strains, Phase III (KMG-III): the genomes of soil and plant-associated and newly described type strains.</title>
        <authorList>
            <person name="Whitman W."/>
        </authorList>
    </citation>
    <scope>NUCLEOTIDE SEQUENCE [LARGE SCALE GENOMIC DNA]</scope>
    <source>
        <strain evidence="1 2">CECT 8960</strain>
    </source>
</reference>
<accession>A0A7W7Q0L3</accession>
<proteinExistence type="predicted"/>